<comment type="similarity">
    <text evidence="8">Belongs to the FMO family.</text>
</comment>
<comment type="similarity">
    <text evidence="2">Belongs to the FAD-binding monooxygenase family.</text>
</comment>
<evidence type="ECO:0000256" key="2">
    <source>
        <dbReference type="ARBA" id="ARBA00010139"/>
    </source>
</evidence>
<organism evidence="9 10">
    <name type="scientific">Panagrellus redivivus</name>
    <name type="common">Microworm</name>
    <dbReference type="NCBI Taxonomy" id="6233"/>
    <lineage>
        <taxon>Eukaryota</taxon>
        <taxon>Metazoa</taxon>
        <taxon>Ecdysozoa</taxon>
        <taxon>Nematoda</taxon>
        <taxon>Chromadorea</taxon>
        <taxon>Rhabditida</taxon>
        <taxon>Tylenchina</taxon>
        <taxon>Panagrolaimomorpha</taxon>
        <taxon>Panagrolaimoidea</taxon>
        <taxon>Panagrolaimidae</taxon>
        <taxon>Panagrellus</taxon>
    </lineage>
</organism>
<sequence>MLGMAVSDSVEIEIDGLRGAKGDRLRLRRDESKHSNVNRHGGVLVSPFLEDYDQRLKGAEWTAYNVNTWCRSAYKSTPRRCIFTIRVPDSLTMAPNTLVTEMSNVKPNTDLGETYADNLELDVLIVGAGFSGCYLLHKLRKAGLKVKVYDASHAFGGTWRWNCYPGARVDSDLPAYEFSLPEVYNNWTWKERFPGWQELQAYFDYVDHTLDLHKDVAFNTVVTSAQFSRETGKWTITTADGRTCHAKYFLPCVGFSAKRYIPDWPGLDKFEGEIHHSSFWPTEDVDVSNKKAAVIGTGSTGIQITQEWGKAAKELTVFQRTPNMCIRMAQRKVSAEEQNNRKAAYDELFKKRTQCFGGFCFDFLDKDGGDFSVDEAKAVLESLWANGDFTFWIGTFKDIFKNPATNKIVYDFWRSKILERVKEPSVAAILAPETPPHPWGCKRPSLEQDFYDQFNKPNVHLVSVKNNPIVRIEPKGIVTADGKLHEVDVIAMATGFDAVTGSMINMNVKSAEGTHVKDLWQDGVRTYLGLSIHGFPNMFYTYGPQAPTAFSNGPTIIEIQSDWIVDVIQRLEKDNVKYIEAEESAQNAWAEQIGQLAEKTLFPLADSWYMGANVPGKKREMTCYLDGVPSYTKIINEAREDGLKGFNVVKN</sequence>
<dbReference type="InterPro" id="IPR020946">
    <property type="entry name" value="Flavin_mOase-like"/>
</dbReference>
<protein>
    <recommendedName>
        <fullName evidence="8">Flavin-containing monooxygenase</fullName>
        <ecNumber evidence="8">1.-.-.-</ecNumber>
    </recommendedName>
</protein>
<keyword evidence="7 8" id="KW-0503">Monooxygenase</keyword>
<name>A0A7E5A237_PANRE</name>
<accession>A0A7E5A237</accession>
<evidence type="ECO:0000256" key="1">
    <source>
        <dbReference type="ARBA" id="ARBA00001974"/>
    </source>
</evidence>
<evidence type="ECO:0000256" key="4">
    <source>
        <dbReference type="ARBA" id="ARBA00022827"/>
    </source>
</evidence>
<keyword evidence="6 8" id="KW-0560">Oxidoreductase</keyword>
<keyword evidence="9" id="KW-1185">Reference proteome</keyword>
<keyword evidence="4 8" id="KW-0274">FAD</keyword>
<evidence type="ECO:0000256" key="3">
    <source>
        <dbReference type="ARBA" id="ARBA00022630"/>
    </source>
</evidence>
<keyword evidence="3 8" id="KW-0285">Flavoprotein</keyword>
<dbReference type="AlphaFoldDB" id="A0A7E5A237"/>
<evidence type="ECO:0000256" key="5">
    <source>
        <dbReference type="ARBA" id="ARBA00022857"/>
    </source>
</evidence>
<dbReference type="Pfam" id="PF00743">
    <property type="entry name" value="FMO-like"/>
    <property type="match status" value="1"/>
</dbReference>
<comment type="cofactor">
    <cofactor evidence="1 8">
        <name>FAD</name>
        <dbReference type="ChEBI" id="CHEBI:57692"/>
    </cofactor>
</comment>
<dbReference type="InterPro" id="IPR050775">
    <property type="entry name" value="FAD-binding_Monooxygenases"/>
</dbReference>
<dbReference type="GO" id="GO:0050660">
    <property type="term" value="F:flavin adenine dinucleotide binding"/>
    <property type="evidence" value="ECO:0007669"/>
    <property type="project" value="InterPro"/>
</dbReference>
<evidence type="ECO:0000313" key="10">
    <source>
        <dbReference type="WBParaSite" id="Pan_g916.t1"/>
    </source>
</evidence>
<reference evidence="9" key="1">
    <citation type="journal article" date="2013" name="Genetics">
        <title>The draft genome and transcriptome of Panagrellus redivivus are shaped by the harsh demands of a free-living lifestyle.</title>
        <authorList>
            <person name="Srinivasan J."/>
            <person name="Dillman A.R."/>
            <person name="Macchietto M.G."/>
            <person name="Heikkinen L."/>
            <person name="Lakso M."/>
            <person name="Fracchia K.M."/>
            <person name="Antoshechkin I."/>
            <person name="Mortazavi A."/>
            <person name="Wong G."/>
            <person name="Sternberg P.W."/>
        </authorList>
    </citation>
    <scope>NUCLEOTIDE SEQUENCE [LARGE SCALE GENOMIC DNA]</scope>
    <source>
        <strain evidence="9">MT8872</strain>
    </source>
</reference>
<evidence type="ECO:0000256" key="6">
    <source>
        <dbReference type="ARBA" id="ARBA00023002"/>
    </source>
</evidence>
<dbReference type="Gene3D" id="3.50.50.60">
    <property type="entry name" value="FAD/NAD(P)-binding domain"/>
    <property type="match status" value="2"/>
</dbReference>
<evidence type="ECO:0000256" key="7">
    <source>
        <dbReference type="ARBA" id="ARBA00023033"/>
    </source>
</evidence>
<proteinExistence type="inferred from homology"/>
<evidence type="ECO:0000313" key="9">
    <source>
        <dbReference type="Proteomes" id="UP000492821"/>
    </source>
</evidence>
<dbReference type="PANTHER" id="PTHR43098">
    <property type="entry name" value="L-ORNITHINE N(5)-MONOOXYGENASE-RELATED"/>
    <property type="match status" value="1"/>
</dbReference>
<dbReference type="GO" id="GO:0050661">
    <property type="term" value="F:NADP binding"/>
    <property type="evidence" value="ECO:0007669"/>
    <property type="project" value="InterPro"/>
</dbReference>
<dbReference type="SUPFAM" id="SSF51905">
    <property type="entry name" value="FAD/NAD(P)-binding domain"/>
    <property type="match status" value="2"/>
</dbReference>
<evidence type="ECO:0000256" key="8">
    <source>
        <dbReference type="RuleBase" id="RU361177"/>
    </source>
</evidence>
<reference evidence="10" key="2">
    <citation type="submission" date="2020-10" db="UniProtKB">
        <authorList>
            <consortium name="WormBaseParasite"/>
        </authorList>
    </citation>
    <scope>IDENTIFICATION</scope>
</reference>
<dbReference type="PANTHER" id="PTHR43098:SF3">
    <property type="entry name" value="L-ORNITHINE N(5)-MONOOXYGENASE-RELATED"/>
    <property type="match status" value="1"/>
</dbReference>
<keyword evidence="5" id="KW-0521">NADP</keyword>
<dbReference type="WBParaSite" id="Pan_g916.t1">
    <property type="protein sequence ID" value="Pan_g916.t1"/>
    <property type="gene ID" value="Pan_g916"/>
</dbReference>
<dbReference type="EC" id="1.-.-.-" evidence="8"/>
<dbReference type="Proteomes" id="UP000492821">
    <property type="component" value="Unassembled WGS sequence"/>
</dbReference>
<dbReference type="GO" id="GO:0004499">
    <property type="term" value="F:N,N-dimethylaniline monooxygenase activity"/>
    <property type="evidence" value="ECO:0007669"/>
    <property type="project" value="InterPro"/>
</dbReference>
<dbReference type="InterPro" id="IPR036188">
    <property type="entry name" value="FAD/NAD-bd_sf"/>
</dbReference>
<dbReference type="PRINTS" id="PR00411">
    <property type="entry name" value="PNDRDTASEI"/>
</dbReference>